<evidence type="ECO:0000313" key="3">
    <source>
        <dbReference type="EMBL" id="QHN79154.1"/>
    </source>
</evidence>
<feature type="chain" id="PRO_5025565646" description="Pectinesterase inhibitor domain-containing protein" evidence="1">
    <location>
        <begin position="28"/>
        <end position="186"/>
    </location>
</feature>
<dbReference type="InterPro" id="IPR035513">
    <property type="entry name" value="Invertase/methylesterase_inhib"/>
</dbReference>
<dbReference type="Proteomes" id="UP000464620">
    <property type="component" value="Chromosome B09"/>
</dbReference>
<dbReference type="Pfam" id="PF04043">
    <property type="entry name" value="PMEI"/>
    <property type="match status" value="1"/>
</dbReference>
<dbReference type="PANTHER" id="PTHR31890">
    <property type="entry name" value="PLANT INVERTASE/PECTIN METHYLESTERASE INHIBITOR SUPERFAMILY PROTEIN"/>
    <property type="match status" value="1"/>
</dbReference>
<dbReference type="SUPFAM" id="SSF101148">
    <property type="entry name" value="Plant invertase/pectin methylesterase inhibitor"/>
    <property type="match status" value="1"/>
</dbReference>
<sequence length="186" mass="20048">MKMNSSTKSFILFSLGLVLIIANVAQAEEKSATLDLSKLVIKVCDATATERAKCMDIMRSNPKMLSAKNIVQLSQAILELGISKGKEGQKFLKELAKKSKSPALEQCAGFDYDGVVGSFKSALGEIKEDPMTANYDAKVASDGPDTCDRGLESEKIVNPAITELNKEIRLLSGIAFAATNFIPNKI</sequence>
<dbReference type="InterPro" id="IPR006501">
    <property type="entry name" value="Pectinesterase_inhib_dom"/>
</dbReference>
<dbReference type="Gramene" id="arahy.Tifrunner.gnm2.ann2.Ah19g483000.1">
    <property type="protein sequence ID" value="arahy.Tifrunner.gnm2.ann2.Ah19g483000.1-CDS-1"/>
    <property type="gene ID" value="arahy.Tifrunner.gnm2.ann2.Ah19g483000"/>
</dbReference>
<dbReference type="CDD" id="cd15795">
    <property type="entry name" value="PMEI-Pla_a_1_like"/>
    <property type="match status" value="1"/>
</dbReference>
<dbReference type="NCBIfam" id="TIGR01614">
    <property type="entry name" value="PME_inhib"/>
    <property type="match status" value="1"/>
</dbReference>
<proteinExistence type="predicted"/>
<dbReference type="SMART" id="SM00856">
    <property type="entry name" value="PMEI"/>
    <property type="match status" value="1"/>
</dbReference>
<name>A0A6B9VEP7_ARAHY</name>
<dbReference type="OrthoDB" id="1094634at2759"/>
<dbReference type="Gene3D" id="1.20.140.40">
    <property type="entry name" value="Invertase/pectin methylesterase inhibitor family protein"/>
    <property type="match status" value="1"/>
</dbReference>
<dbReference type="SMR" id="A0A6B9VEP7"/>
<gene>
    <name evidence="3" type="ORF">DS421_19g667680</name>
</gene>
<evidence type="ECO:0000313" key="4">
    <source>
        <dbReference type="Proteomes" id="UP000464620"/>
    </source>
</evidence>
<feature type="domain" description="Pectinesterase inhibitor" evidence="2">
    <location>
        <begin position="35"/>
        <end position="178"/>
    </location>
</feature>
<keyword evidence="1" id="KW-0732">Signal</keyword>
<protein>
    <recommendedName>
        <fullName evidence="2">Pectinesterase inhibitor domain-containing protein</fullName>
    </recommendedName>
</protein>
<reference evidence="3 4" key="1">
    <citation type="submission" date="2020-01" db="EMBL/GenBank/DDBJ databases">
        <title>Genome sequence of Arachis hypogaea, cultivar Shitouqi.</title>
        <authorList>
            <person name="Zhuang W."/>
            <person name="Chen H."/>
            <person name="Varshney R."/>
            <person name="Wang D."/>
            <person name="Ming R."/>
        </authorList>
    </citation>
    <scope>NUCLEOTIDE SEQUENCE [LARGE SCALE GENOMIC DNA]</scope>
    <source>
        <tissue evidence="3">Young leaf</tissue>
    </source>
</reference>
<dbReference type="InterPro" id="IPR034088">
    <property type="entry name" value="Pla_a_1-like"/>
</dbReference>
<dbReference type="GO" id="GO:0004857">
    <property type="term" value="F:enzyme inhibitor activity"/>
    <property type="evidence" value="ECO:0007669"/>
    <property type="project" value="InterPro"/>
</dbReference>
<feature type="signal peptide" evidence="1">
    <location>
        <begin position="1"/>
        <end position="27"/>
    </location>
</feature>
<evidence type="ECO:0000256" key="1">
    <source>
        <dbReference type="SAM" id="SignalP"/>
    </source>
</evidence>
<dbReference type="PANTHER" id="PTHR31890:SF9">
    <property type="entry name" value="PLANT INVERTASE_PECTIN METHYLESTERASE INHIBITOR SUPERFAMILY PROTEIN"/>
    <property type="match status" value="1"/>
</dbReference>
<dbReference type="AlphaFoldDB" id="A0A6B9VEP7"/>
<dbReference type="EMBL" id="CP031001">
    <property type="protein sequence ID" value="QHN79154.1"/>
    <property type="molecule type" value="Genomic_DNA"/>
</dbReference>
<evidence type="ECO:0000259" key="2">
    <source>
        <dbReference type="SMART" id="SM00856"/>
    </source>
</evidence>
<accession>A0A6B9VEP7</accession>
<organism evidence="3 4">
    <name type="scientific">Arachis hypogaea</name>
    <name type="common">Peanut</name>
    <dbReference type="NCBI Taxonomy" id="3818"/>
    <lineage>
        <taxon>Eukaryota</taxon>
        <taxon>Viridiplantae</taxon>
        <taxon>Streptophyta</taxon>
        <taxon>Embryophyta</taxon>
        <taxon>Tracheophyta</taxon>
        <taxon>Spermatophyta</taxon>
        <taxon>Magnoliopsida</taxon>
        <taxon>eudicotyledons</taxon>
        <taxon>Gunneridae</taxon>
        <taxon>Pentapetalae</taxon>
        <taxon>rosids</taxon>
        <taxon>fabids</taxon>
        <taxon>Fabales</taxon>
        <taxon>Fabaceae</taxon>
        <taxon>Papilionoideae</taxon>
        <taxon>50 kb inversion clade</taxon>
        <taxon>dalbergioids sensu lato</taxon>
        <taxon>Dalbergieae</taxon>
        <taxon>Pterocarpus clade</taxon>
        <taxon>Arachis</taxon>
    </lineage>
</organism>